<dbReference type="InterPro" id="IPR006195">
    <property type="entry name" value="aa-tRNA-synth_II"/>
</dbReference>
<evidence type="ECO:0000313" key="12">
    <source>
        <dbReference type="EMBL" id="SCJ79292.1"/>
    </source>
</evidence>
<dbReference type="AlphaFoldDB" id="A0A1C6JB43"/>
<dbReference type="PROSITE" id="PS50862">
    <property type="entry name" value="AA_TRNA_LIGASE_II"/>
    <property type="match status" value="1"/>
</dbReference>
<dbReference type="InterPro" id="IPR044140">
    <property type="entry name" value="ProRS_anticodon_short"/>
</dbReference>
<dbReference type="Gene3D" id="3.90.960.10">
    <property type="entry name" value="YbaK/aminoacyl-tRNA synthetase-associated domain"/>
    <property type="match status" value="1"/>
</dbReference>
<dbReference type="EMBL" id="FMHG01000001">
    <property type="protein sequence ID" value="SCJ79292.1"/>
    <property type="molecule type" value="Genomic_DNA"/>
</dbReference>
<keyword evidence="5 10" id="KW-0547">Nucleotide-binding</keyword>
<dbReference type="InterPro" id="IPR050062">
    <property type="entry name" value="Pro-tRNA_synthetase"/>
</dbReference>
<dbReference type="NCBIfam" id="NF006625">
    <property type="entry name" value="PRK09194.1"/>
    <property type="match status" value="1"/>
</dbReference>
<evidence type="ECO:0000256" key="2">
    <source>
        <dbReference type="ARBA" id="ARBA00011738"/>
    </source>
</evidence>
<evidence type="ECO:0000256" key="9">
    <source>
        <dbReference type="ARBA" id="ARBA00047671"/>
    </source>
</evidence>
<name>A0A1C6JB43_9FIRM</name>
<dbReference type="InterPro" id="IPR007214">
    <property type="entry name" value="YbaK/aa-tRNA-synth-assoc-dom"/>
</dbReference>
<dbReference type="GO" id="GO:0005524">
    <property type="term" value="F:ATP binding"/>
    <property type="evidence" value="ECO:0007669"/>
    <property type="project" value="UniProtKB-UniRule"/>
</dbReference>
<evidence type="ECO:0000259" key="11">
    <source>
        <dbReference type="PROSITE" id="PS50862"/>
    </source>
</evidence>
<accession>A0A1C6JB43</accession>
<dbReference type="InterPro" id="IPR004500">
    <property type="entry name" value="Pro-tRNA-synth_IIa_bac-type"/>
</dbReference>
<dbReference type="GO" id="GO:0002161">
    <property type="term" value="F:aminoacyl-tRNA deacylase activity"/>
    <property type="evidence" value="ECO:0007669"/>
    <property type="project" value="InterPro"/>
</dbReference>
<dbReference type="NCBIfam" id="TIGR00409">
    <property type="entry name" value="proS_fam_II"/>
    <property type="match status" value="1"/>
</dbReference>
<evidence type="ECO:0000256" key="10">
    <source>
        <dbReference type="HAMAP-Rule" id="MF_01569"/>
    </source>
</evidence>
<dbReference type="GO" id="GO:0005829">
    <property type="term" value="C:cytosol"/>
    <property type="evidence" value="ECO:0007669"/>
    <property type="project" value="TreeGrafter"/>
</dbReference>
<dbReference type="InterPro" id="IPR036621">
    <property type="entry name" value="Anticodon-bd_dom_sf"/>
</dbReference>
<gene>
    <name evidence="10 12" type="primary">proS</name>
    <name evidence="12" type="ORF">SAMEA3545359_02055</name>
</gene>
<dbReference type="CDD" id="cd00861">
    <property type="entry name" value="ProRS_anticodon_short"/>
    <property type="match status" value="1"/>
</dbReference>
<dbReference type="CDD" id="cd04334">
    <property type="entry name" value="ProRS-INS"/>
    <property type="match status" value="1"/>
</dbReference>
<proteinExistence type="inferred from homology"/>
<sequence>MKLSALIGERFKEWPSEAQLASHGLLIRGGYMRQVAGGIYTLLPPAKRVAAKIENIIRQEMDRIDGQEILMPVVLPRELWDESGRYESVGRELLRFRDRTGHDMLLAMTHEEAAVHLARTEAKSYLKYPFMIYQIQTKYRDEARSRGGLIRVREFTMKDAYSFHTSWEDLEKYYYRCHEAYERIYKRAGLGHVVSVKSDSGMMGGAIAHEFMFLCDDGEDTIAICPACGYRANMEVATGILDPVGDMGPEGLDVEEVSTPGCKDIDSLCKFIGIPEKMLMKAVVFTKETTGTPVIVFVRGDLEVNEAKVRRLIGSDVSARVDEDGSDGICYGYIGPVGLDMDKFEVYFDESLRGMYNVVCGANKVDTHYKNVDLRQLPAEKFADVSKVTEQMVCPQCGKAHITLKNGIEVGNIFQLGDKYSKTMGMTYADKDGSLKTPIMGCYGIGVGRLLASVIEDSHDDYGPIWPISIAPWQVHINAIKRADDQVRQLADGLYEQLSGKGFEVLYDDRDLSAGVQFADADLLGTPIKVIVSPRNLKDGVVEIKTRDKSIAEKVPVENAASRVAEIAVALQKRIDDAL</sequence>
<comment type="subcellular location">
    <subcellularLocation>
        <location evidence="1 10">Cytoplasm</location>
    </subcellularLocation>
</comment>
<feature type="domain" description="Aminoacyl-transfer RNA synthetases class-II family profile" evidence="11">
    <location>
        <begin position="48"/>
        <end position="467"/>
    </location>
</feature>
<evidence type="ECO:0000256" key="1">
    <source>
        <dbReference type="ARBA" id="ARBA00004496"/>
    </source>
</evidence>
<dbReference type="InterPro" id="IPR002314">
    <property type="entry name" value="aa-tRNA-synt_IIb"/>
</dbReference>
<keyword evidence="7 10" id="KW-0648">Protein biosynthesis</keyword>
<comment type="catalytic activity">
    <reaction evidence="9 10">
        <text>tRNA(Pro) + L-proline + ATP = L-prolyl-tRNA(Pro) + AMP + diphosphate</text>
        <dbReference type="Rhea" id="RHEA:14305"/>
        <dbReference type="Rhea" id="RHEA-COMP:9700"/>
        <dbReference type="Rhea" id="RHEA-COMP:9702"/>
        <dbReference type="ChEBI" id="CHEBI:30616"/>
        <dbReference type="ChEBI" id="CHEBI:33019"/>
        <dbReference type="ChEBI" id="CHEBI:60039"/>
        <dbReference type="ChEBI" id="CHEBI:78442"/>
        <dbReference type="ChEBI" id="CHEBI:78532"/>
        <dbReference type="ChEBI" id="CHEBI:456215"/>
        <dbReference type="EC" id="6.1.1.15"/>
    </reaction>
</comment>
<dbReference type="InterPro" id="IPR004154">
    <property type="entry name" value="Anticodon-bd"/>
</dbReference>
<dbReference type="Pfam" id="PF03129">
    <property type="entry name" value="HGTP_anticodon"/>
    <property type="match status" value="1"/>
</dbReference>
<evidence type="ECO:0000256" key="6">
    <source>
        <dbReference type="ARBA" id="ARBA00022840"/>
    </source>
</evidence>
<protein>
    <recommendedName>
        <fullName evidence="10">Proline--tRNA ligase</fullName>
        <ecNumber evidence="10">6.1.1.15</ecNumber>
    </recommendedName>
    <alternativeName>
        <fullName evidence="10">Prolyl-tRNA synthetase</fullName>
        <shortName evidence="10">ProRS</shortName>
    </alternativeName>
</protein>
<dbReference type="GO" id="GO:0006433">
    <property type="term" value="P:prolyl-tRNA aminoacylation"/>
    <property type="evidence" value="ECO:0007669"/>
    <property type="project" value="UniProtKB-UniRule"/>
</dbReference>
<evidence type="ECO:0000256" key="7">
    <source>
        <dbReference type="ARBA" id="ARBA00022917"/>
    </source>
</evidence>
<dbReference type="Pfam" id="PF04073">
    <property type="entry name" value="tRNA_edit"/>
    <property type="match status" value="1"/>
</dbReference>
<dbReference type="PANTHER" id="PTHR42753">
    <property type="entry name" value="MITOCHONDRIAL RIBOSOME PROTEIN L39/PROLYL-TRNA LIGASE FAMILY MEMBER"/>
    <property type="match status" value="1"/>
</dbReference>
<dbReference type="SUPFAM" id="SSF52954">
    <property type="entry name" value="Class II aaRS ABD-related"/>
    <property type="match status" value="1"/>
</dbReference>
<dbReference type="InterPro" id="IPR045864">
    <property type="entry name" value="aa-tRNA-synth_II/BPL/LPL"/>
</dbReference>
<evidence type="ECO:0000256" key="8">
    <source>
        <dbReference type="ARBA" id="ARBA00023146"/>
    </source>
</evidence>
<comment type="similarity">
    <text evidence="10">Belongs to the class-II aminoacyl-tRNA synthetase family. ProS type 1 subfamily.</text>
</comment>
<dbReference type="InterPro" id="IPR002316">
    <property type="entry name" value="Pro-tRNA-ligase_IIa"/>
</dbReference>
<dbReference type="InterPro" id="IPR036754">
    <property type="entry name" value="YbaK/aa-tRNA-synt-asso_dom_sf"/>
</dbReference>
<organism evidence="12">
    <name type="scientific">uncultured Anaerotruncus sp</name>
    <dbReference type="NCBI Taxonomy" id="905011"/>
    <lineage>
        <taxon>Bacteria</taxon>
        <taxon>Bacillati</taxon>
        <taxon>Bacillota</taxon>
        <taxon>Clostridia</taxon>
        <taxon>Eubacteriales</taxon>
        <taxon>Oscillospiraceae</taxon>
        <taxon>Anaerotruncus</taxon>
        <taxon>environmental samples</taxon>
    </lineage>
</organism>
<dbReference type="Gene3D" id="3.40.50.800">
    <property type="entry name" value="Anticodon-binding domain"/>
    <property type="match status" value="1"/>
</dbReference>
<keyword evidence="3 10" id="KW-0963">Cytoplasm</keyword>
<dbReference type="SUPFAM" id="SSF55681">
    <property type="entry name" value="Class II aaRS and biotin synthetases"/>
    <property type="match status" value="1"/>
</dbReference>
<keyword evidence="6 10" id="KW-0067">ATP-binding</keyword>
<dbReference type="EC" id="6.1.1.15" evidence="10"/>
<keyword evidence="4 10" id="KW-0436">Ligase</keyword>
<dbReference type="GO" id="GO:0004827">
    <property type="term" value="F:proline-tRNA ligase activity"/>
    <property type="evidence" value="ECO:0007669"/>
    <property type="project" value="UniProtKB-UniRule"/>
</dbReference>
<evidence type="ECO:0000256" key="4">
    <source>
        <dbReference type="ARBA" id="ARBA00022598"/>
    </source>
</evidence>
<dbReference type="InterPro" id="IPR023717">
    <property type="entry name" value="Pro-tRNA-Synthase_IIa_type1"/>
</dbReference>
<reference evidence="12" key="1">
    <citation type="submission" date="2015-09" db="EMBL/GenBank/DDBJ databases">
        <authorList>
            <consortium name="Pathogen Informatics"/>
        </authorList>
    </citation>
    <scope>NUCLEOTIDE SEQUENCE</scope>
    <source>
        <strain evidence="12">2789STDY5834896</strain>
    </source>
</reference>
<evidence type="ECO:0000256" key="5">
    <source>
        <dbReference type="ARBA" id="ARBA00022741"/>
    </source>
</evidence>
<dbReference type="PRINTS" id="PR01046">
    <property type="entry name" value="TRNASYNTHPRO"/>
</dbReference>
<comment type="subunit">
    <text evidence="2 10">Homodimer.</text>
</comment>
<dbReference type="GO" id="GO:0140096">
    <property type="term" value="F:catalytic activity, acting on a protein"/>
    <property type="evidence" value="ECO:0007669"/>
    <property type="project" value="UniProtKB-ARBA"/>
</dbReference>
<dbReference type="Gene3D" id="3.30.930.10">
    <property type="entry name" value="Bira Bifunctional Protein, Domain 2"/>
    <property type="match status" value="1"/>
</dbReference>
<dbReference type="Pfam" id="PF00587">
    <property type="entry name" value="tRNA-synt_2b"/>
    <property type="match status" value="1"/>
</dbReference>
<dbReference type="SUPFAM" id="SSF55826">
    <property type="entry name" value="YbaK/ProRS associated domain"/>
    <property type="match status" value="1"/>
</dbReference>
<comment type="domain">
    <text evidence="10">Consists of three domains: the N-terminal catalytic domain, the editing domain and the C-terminal anticodon-binding domain.</text>
</comment>
<evidence type="ECO:0000256" key="3">
    <source>
        <dbReference type="ARBA" id="ARBA00022490"/>
    </source>
</evidence>
<comment type="function">
    <text evidence="10">Catalyzes the attachment of proline to tRNA(Pro) in a two-step reaction: proline is first activated by ATP to form Pro-AMP and then transferred to the acceptor end of tRNA(Pro). As ProRS can inadvertently accommodate and process non-cognate amino acids such as alanine and cysteine, to avoid such errors it has two additional distinct editing activities against alanine. One activity is designated as 'pretransfer' editing and involves the tRNA(Pro)-independent hydrolysis of activated Ala-AMP. The other activity is designated 'posttransfer' editing and involves deacylation of mischarged Ala-tRNA(Pro). The misacylated Cys-tRNA(Pro) is not edited by ProRS.</text>
</comment>
<keyword evidence="8 10" id="KW-0030">Aminoacyl-tRNA synthetase</keyword>
<dbReference type="HAMAP" id="MF_01569">
    <property type="entry name" value="Pro_tRNA_synth_type1"/>
    <property type="match status" value="1"/>
</dbReference>
<dbReference type="PANTHER" id="PTHR42753:SF2">
    <property type="entry name" value="PROLINE--TRNA LIGASE"/>
    <property type="match status" value="1"/>
</dbReference>
<dbReference type="GO" id="GO:0016740">
    <property type="term" value="F:transferase activity"/>
    <property type="evidence" value="ECO:0007669"/>
    <property type="project" value="UniProtKB-ARBA"/>
</dbReference>